<gene>
    <name evidence="12" type="ORF">MEDL_3026</name>
</gene>
<feature type="compositionally biased region" description="Polar residues" evidence="10">
    <location>
        <begin position="192"/>
        <end position="226"/>
    </location>
</feature>
<dbReference type="InterPro" id="IPR000156">
    <property type="entry name" value="Ran_bind_dom"/>
</dbReference>
<dbReference type="SUPFAM" id="SSF50729">
    <property type="entry name" value="PH domain-like"/>
    <property type="match status" value="1"/>
</dbReference>
<feature type="domain" description="RanBD1" evidence="11">
    <location>
        <begin position="290"/>
        <end position="439"/>
    </location>
</feature>
<dbReference type="PROSITE" id="PS50196">
    <property type="entry name" value="RANBD1"/>
    <property type="match status" value="1"/>
</dbReference>
<dbReference type="GO" id="GO:0051028">
    <property type="term" value="P:mRNA transport"/>
    <property type="evidence" value="ECO:0007669"/>
    <property type="project" value="UniProtKB-KW"/>
</dbReference>
<dbReference type="Pfam" id="PF08911">
    <property type="entry name" value="NUP50"/>
    <property type="match status" value="1"/>
</dbReference>
<dbReference type="Proteomes" id="UP000683360">
    <property type="component" value="Unassembled WGS sequence"/>
</dbReference>
<feature type="region of interest" description="Disordered" evidence="10">
    <location>
        <begin position="284"/>
        <end position="324"/>
    </location>
</feature>
<keyword evidence="4" id="KW-0509">mRNA transport</keyword>
<comment type="subcellular location">
    <subcellularLocation>
        <location evidence="1">Nucleus</location>
        <location evidence="1">Nuclear pore complex</location>
    </subcellularLocation>
</comment>
<evidence type="ECO:0000256" key="7">
    <source>
        <dbReference type="ARBA" id="ARBA00023010"/>
    </source>
</evidence>
<feature type="compositionally biased region" description="Basic and acidic residues" evidence="10">
    <location>
        <begin position="164"/>
        <end position="181"/>
    </location>
</feature>
<evidence type="ECO:0000256" key="4">
    <source>
        <dbReference type="ARBA" id="ARBA00022816"/>
    </source>
</evidence>
<dbReference type="GO" id="GO:0005643">
    <property type="term" value="C:nuclear pore"/>
    <property type="evidence" value="ECO:0007669"/>
    <property type="project" value="UniProtKB-SubCell"/>
</dbReference>
<comment type="caution">
    <text evidence="12">The sequence shown here is derived from an EMBL/GenBank/DDBJ whole genome shotgun (WGS) entry which is preliminary data.</text>
</comment>
<keyword evidence="9" id="KW-0539">Nucleus</keyword>
<sequence>MAKRRADKELTDRNWDDADEPEEAGEIQLATEESLKGRQILKGKRRGAAPVQNKEFSGFSGFSFKPTAASTPFSFNVRSVTNGGSEKDEKQTEKTKESENGQAKTLPASNGAEKKKGSYLSSLKNLNESVLSWIKSHVDKNPFCILTPVFKDYEKHLEEIMKNKDGEKTETGEKSKGETDTKTAPTFPLGNSLMSPTSLTTENKPSVASFAFGNSPNSKTATTTETKPLGTGFQFGASLTKPTGFGSIPTTTAAFGASSTTTTGFGTSSTATGFSGFGFKSSTESKPTSGFSFAVNKPAGESGASQEEDDEYVPPLAESKEVPEEGSVHSIKCKLFYQKDGAWTERGVGFLHLKIIDEKLQLVVRADTTLGNIILNIILSPSIPLKRQGKNNVSMICVPNPPVDKKADPSKPVPMMIRVKTLEDADQLLEKMEELRKKD</sequence>
<organism evidence="12 13">
    <name type="scientific">Mytilus edulis</name>
    <name type="common">Blue mussel</name>
    <dbReference type="NCBI Taxonomy" id="6550"/>
    <lineage>
        <taxon>Eukaryota</taxon>
        <taxon>Metazoa</taxon>
        <taxon>Spiralia</taxon>
        <taxon>Lophotrochozoa</taxon>
        <taxon>Mollusca</taxon>
        <taxon>Bivalvia</taxon>
        <taxon>Autobranchia</taxon>
        <taxon>Pteriomorphia</taxon>
        <taxon>Mytilida</taxon>
        <taxon>Mytiloidea</taxon>
        <taxon>Mytilidae</taxon>
        <taxon>Mytilinae</taxon>
        <taxon>Mytilus</taxon>
    </lineage>
</organism>
<evidence type="ECO:0000256" key="9">
    <source>
        <dbReference type="ARBA" id="ARBA00023242"/>
    </source>
</evidence>
<protein>
    <submittedName>
        <fullName evidence="12">NUP50</fullName>
    </submittedName>
</protein>
<dbReference type="Pfam" id="PF00638">
    <property type="entry name" value="Ran_BP1"/>
    <property type="match status" value="1"/>
</dbReference>
<feature type="compositionally biased region" description="Basic and acidic residues" evidence="10">
    <location>
        <begin position="1"/>
        <end position="16"/>
    </location>
</feature>
<dbReference type="SMART" id="SM00160">
    <property type="entry name" value="RanBD"/>
    <property type="match status" value="1"/>
</dbReference>
<evidence type="ECO:0000313" key="12">
    <source>
        <dbReference type="EMBL" id="CAG2187569.1"/>
    </source>
</evidence>
<keyword evidence="2" id="KW-0813">Transport</keyword>
<keyword evidence="6" id="KW-0007">Acetylation</keyword>
<keyword evidence="13" id="KW-1185">Reference proteome</keyword>
<accession>A0A8S3PUY7</accession>
<name>A0A8S3PUY7_MYTED</name>
<keyword evidence="5" id="KW-0653">Protein transport</keyword>
<proteinExistence type="predicted"/>
<dbReference type="OrthoDB" id="10062131at2759"/>
<feature type="compositionally biased region" description="Polar residues" evidence="10">
    <location>
        <begin position="68"/>
        <end position="84"/>
    </location>
</feature>
<keyword evidence="7" id="KW-0811">Translocation</keyword>
<dbReference type="InterPro" id="IPR045255">
    <property type="entry name" value="RanBP1-like"/>
</dbReference>
<evidence type="ECO:0000313" key="13">
    <source>
        <dbReference type="Proteomes" id="UP000683360"/>
    </source>
</evidence>
<dbReference type="InterPro" id="IPR015007">
    <property type="entry name" value="NUP2/50/61"/>
</dbReference>
<evidence type="ECO:0000259" key="11">
    <source>
        <dbReference type="PROSITE" id="PS50196"/>
    </source>
</evidence>
<feature type="region of interest" description="Disordered" evidence="10">
    <location>
        <begin position="164"/>
        <end position="229"/>
    </location>
</feature>
<evidence type="ECO:0000256" key="1">
    <source>
        <dbReference type="ARBA" id="ARBA00004567"/>
    </source>
</evidence>
<keyword evidence="8" id="KW-0906">Nuclear pore complex</keyword>
<evidence type="ECO:0000256" key="10">
    <source>
        <dbReference type="SAM" id="MobiDB-lite"/>
    </source>
</evidence>
<evidence type="ECO:0000256" key="6">
    <source>
        <dbReference type="ARBA" id="ARBA00022990"/>
    </source>
</evidence>
<dbReference type="InterPro" id="IPR011993">
    <property type="entry name" value="PH-like_dom_sf"/>
</dbReference>
<dbReference type="PANTHER" id="PTHR23138:SF141">
    <property type="entry name" value="NUCLEAR PORE COMPLEX PROTEIN NUP50"/>
    <property type="match status" value="1"/>
</dbReference>
<dbReference type="GO" id="GO:0006606">
    <property type="term" value="P:protein import into nucleus"/>
    <property type="evidence" value="ECO:0007669"/>
    <property type="project" value="TreeGrafter"/>
</dbReference>
<feature type="compositionally biased region" description="Basic and acidic residues" evidence="10">
    <location>
        <begin position="85"/>
        <end position="99"/>
    </location>
</feature>
<evidence type="ECO:0000256" key="8">
    <source>
        <dbReference type="ARBA" id="ARBA00023132"/>
    </source>
</evidence>
<dbReference type="AlphaFoldDB" id="A0A8S3PUY7"/>
<evidence type="ECO:0000256" key="3">
    <source>
        <dbReference type="ARBA" id="ARBA00022737"/>
    </source>
</evidence>
<evidence type="ECO:0000256" key="5">
    <source>
        <dbReference type="ARBA" id="ARBA00022927"/>
    </source>
</evidence>
<dbReference type="Gene3D" id="2.30.29.30">
    <property type="entry name" value="Pleckstrin-homology domain (PH domain)/Phosphotyrosine-binding domain (PTB)"/>
    <property type="match status" value="1"/>
</dbReference>
<dbReference type="PANTHER" id="PTHR23138">
    <property type="entry name" value="RAN BINDING PROTEIN"/>
    <property type="match status" value="1"/>
</dbReference>
<feature type="region of interest" description="Disordered" evidence="10">
    <location>
        <begin position="68"/>
        <end position="116"/>
    </location>
</feature>
<feature type="region of interest" description="Disordered" evidence="10">
    <location>
        <begin position="1"/>
        <end position="31"/>
    </location>
</feature>
<keyword evidence="3" id="KW-0677">Repeat</keyword>
<evidence type="ECO:0000256" key="2">
    <source>
        <dbReference type="ARBA" id="ARBA00022448"/>
    </source>
</evidence>
<reference evidence="12" key="1">
    <citation type="submission" date="2021-03" db="EMBL/GenBank/DDBJ databases">
        <authorList>
            <person name="Bekaert M."/>
        </authorList>
    </citation>
    <scope>NUCLEOTIDE SEQUENCE</scope>
</reference>
<dbReference type="EMBL" id="CAJPWZ010000173">
    <property type="protein sequence ID" value="CAG2187569.1"/>
    <property type="molecule type" value="Genomic_DNA"/>
</dbReference>
<dbReference type="CDD" id="cd13170">
    <property type="entry name" value="RanBD_NUP50"/>
    <property type="match status" value="1"/>
</dbReference>